<proteinExistence type="predicted"/>
<organism evidence="2 3">
    <name type="scientific">Roseobacter insulae</name>
    <dbReference type="NCBI Taxonomy" id="2859783"/>
    <lineage>
        <taxon>Bacteria</taxon>
        <taxon>Pseudomonadati</taxon>
        <taxon>Pseudomonadota</taxon>
        <taxon>Alphaproteobacteria</taxon>
        <taxon>Rhodobacterales</taxon>
        <taxon>Roseobacteraceae</taxon>
        <taxon>Roseobacter</taxon>
    </lineage>
</organism>
<evidence type="ECO:0000313" key="3">
    <source>
        <dbReference type="Proteomes" id="UP001138661"/>
    </source>
</evidence>
<protein>
    <submittedName>
        <fullName evidence="2">DUF2798 domain-containing protein</fullName>
    </submittedName>
</protein>
<sequence length="76" mass="8504">MIPARYAYFVFGFVLSGLMSMMVSGIATYRTVGMIDGFVTLWLGNWLPSWMVAYPTLLVVSPIARRLVAKLTRLDA</sequence>
<comment type="caution">
    <text evidence="2">The sequence shown here is derived from an EMBL/GenBank/DDBJ whole genome shotgun (WGS) entry which is preliminary data.</text>
</comment>
<dbReference type="InterPro" id="IPR021529">
    <property type="entry name" value="DUF2798"/>
</dbReference>
<dbReference type="AlphaFoldDB" id="A0A9X1FSB9"/>
<accession>A0A9X1FSB9</accession>
<evidence type="ECO:0000313" key="2">
    <source>
        <dbReference type="EMBL" id="MBW4706881.1"/>
    </source>
</evidence>
<reference evidence="2" key="1">
    <citation type="submission" date="2021-07" db="EMBL/GenBank/DDBJ databases">
        <title>Roseobacter insulae sp. nov., isolated from a tidal flat.</title>
        <authorList>
            <person name="Park S."/>
            <person name="Yoon J.-H."/>
        </authorList>
    </citation>
    <scope>NUCLEOTIDE SEQUENCE</scope>
    <source>
        <strain evidence="2">YSTF-M11</strain>
    </source>
</reference>
<keyword evidence="1" id="KW-1133">Transmembrane helix</keyword>
<evidence type="ECO:0000256" key="1">
    <source>
        <dbReference type="SAM" id="Phobius"/>
    </source>
</evidence>
<keyword evidence="3" id="KW-1185">Reference proteome</keyword>
<dbReference type="Pfam" id="PF11391">
    <property type="entry name" value="DUF2798"/>
    <property type="match status" value="1"/>
</dbReference>
<dbReference type="RefSeq" id="WP_219499067.1">
    <property type="nucleotide sequence ID" value="NZ_JAHXDN010000001.1"/>
</dbReference>
<dbReference type="Proteomes" id="UP001138661">
    <property type="component" value="Unassembled WGS sequence"/>
</dbReference>
<gene>
    <name evidence="2" type="ORF">KX928_03675</name>
</gene>
<feature type="transmembrane region" description="Helical" evidence="1">
    <location>
        <begin position="7"/>
        <end position="27"/>
    </location>
</feature>
<keyword evidence="1" id="KW-0812">Transmembrane</keyword>
<keyword evidence="1" id="KW-0472">Membrane</keyword>
<name>A0A9X1FSB9_9RHOB</name>
<dbReference type="EMBL" id="JAHXDN010000001">
    <property type="protein sequence ID" value="MBW4706881.1"/>
    <property type="molecule type" value="Genomic_DNA"/>
</dbReference>
<feature type="transmembrane region" description="Helical" evidence="1">
    <location>
        <begin position="47"/>
        <end position="64"/>
    </location>
</feature>